<proteinExistence type="predicted"/>
<evidence type="ECO:0000313" key="2">
    <source>
        <dbReference type="Proteomes" id="UP001162164"/>
    </source>
</evidence>
<organism evidence="1 2">
    <name type="scientific">Molorchus minor</name>
    <dbReference type="NCBI Taxonomy" id="1323400"/>
    <lineage>
        <taxon>Eukaryota</taxon>
        <taxon>Metazoa</taxon>
        <taxon>Ecdysozoa</taxon>
        <taxon>Arthropoda</taxon>
        <taxon>Hexapoda</taxon>
        <taxon>Insecta</taxon>
        <taxon>Pterygota</taxon>
        <taxon>Neoptera</taxon>
        <taxon>Endopterygota</taxon>
        <taxon>Coleoptera</taxon>
        <taxon>Polyphaga</taxon>
        <taxon>Cucujiformia</taxon>
        <taxon>Chrysomeloidea</taxon>
        <taxon>Cerambycidae</taxon>
        <taxon>Lamiinae</taxon>
        <taxon>Monochamini</taxon>
        <taxon>Molorchus</taxon>
    </lineage>
</organism>
<name>A0ABQ9JGZ8_9CUCU</name>
<reference evidence="1" key="1">
    <citation type="journal article" date="2023" name="Insect Mol. Biol.">
        <title>Genome sequencing provides insights into the evolution of gene families encoding plant cell wall-degrading enzymes in longhorned beetles.</title>
        <authorList>
            <person name="Shin N.R."/>
            <person name="Okamura Y."/>
            <person name="Kirsch R."/>
            <person name="Pauchet Y."/>
        </authorList>
    </citation>
    <scope>NUCLEOTIDE SEQUENCE</scope>
    <source>
        <strain evidence="1">MMC_N1</strain>
    </source>
</reference>
<evidence type="ECO:0008006" key="3">
    <source>
        <dbReference type="Google" id="ProtNLM"/>
    </source>
</evidence>
<protein>
    <recommendedName>
        <fullName evidence="3">Ribosomal protein L15</fullName>
    </recommendedName>
</protein>
<evidence type="ECO:0000313" key="1">
    <source>
        <dbReference type="EMBL" id="KAJ8976820.1"/>
    </source>
</evidence>
<comment type="caution">
    <text evidence="1">The sequence shown here is derived from an EMBL/GenBank/DDBJ whole genome shotgun (WGS) entry which is preliminary data.</text>
</comment>
<dbReference type="EMBL" id="JAPWTJ010000620">
    <property type="protein sequence ID" value="KAJ8976820.1"/>
    <property type="molecule type" value="Genomic_DNA"/>
</dbReference>
<dbReference type="Proteomes" id="UP001162164">
    <property type="component" value="Unassembled WGS sequence"/>
</dbReference>
<sequence>MCTALGANYNRDNFKPWFLHKNTAEKFSMLAVLAISKLRIAYVIRRNIQEVYSGGVYSCFLKERRNNAHLLGYMPPRRHSRRGGIYPKRRPKYVTHQKIYLKKDAVPSLSFGGNEESDSEKENQQATYHSSYSAKQLMINKEMASNSGCKTMHFLWPPMTSILPSLTAFDSGLKQRLQQVTSV</sequence>
<keyword evidence="2" id="KW-1185">Reference proteome</keyword>
<gene>
    <name evidence="1" type="ORF">NQ317_008714</name>
</gene>
<accession>A0ABQ9JGZ8</accession>